<dbReference type="InterPro" id="IPR013976">
    <property type="entry name" value="HDOD"/>
</dbReference>
<dbReference type="PANTHER" id="PTHR33525">
    <property type="match status" value="1"/>
</dbReference>
<keyword evidence="3" id="KW-1185">Reference proteome</keyword>
<dbReference type="InterPro" id="IPR003607">
    <property type="entry name" value="HD/PDEase_dom"/>
</dbReference>
<evidence type="ECO:0000313" key="3">
    <source>
        <dbReference type="Proteomes" id="UP000077628"/>
    </source>
</evidence>
<dbReference type="STRING" id="702114.A1355_02590"/>
<protein>
    <recommendedName>
        <fullName evidence="1">HDOD domain-containing protein</fullName>
    </recommendedName>
</protein>
<dbReference type="NCBIfam" id="TIGR00277">
    <property type="entry name" value="HDIG"/>
    <property type="match status" value="1"/>
</dbReference>
<dbReference type="InterPro" id="IPR052340">
    <property type="entry name" value="RNase_Y/CdgJ"/>
</dbReference>
<dbReference type="RefSeq" id="WP_064026930.1">
    <property type="nucleotide sequence ID" value="NZ_LUUK01000100.1"/>
</dbReference>
<sequence>MTERSQYAGNLDKVLDSIRQLPSLPGLVVELLENFGDENVNIATLANKIAHDQALVARLMRVANSPFYGVSGQIGSISEAIAMLGFTNVRGLVLTAGLINVFTGMEKYFDWRAFWRHNVAAAVCAKLLAGGTGLNPDAAFTAGLLHDIGKLVMWSCFPHDVARLGELSEESGLSPLQLERETFGFDHTLLGSEVAKRWNFPVDIQHAIALHHTHYLPGGGKTMADVIYTANLLAETLQDDEVCEARQLQVNGVAWSRLKLDGERLAKLTAQARRQFQSTMPLLSD</sequence>
<accession>A0A177NUX4</accession>
<dbReference type="PROSITE" id="PS51833">
    <property type="entry name" value="HDOD"/>
    <property type="match status" value="1"/>
</dbReference>
<dbReference type="Gene3D" id="1.10.3210.10">
    <property type="entry name" value="Hypothetical protein af1432"/>
    <property type="match status" value="1"/>
</dbReference>
<evidence type="ECO:0000259" key="1">
    <source>
        <dbReference type="PROSITE" id="PS51833"/>
    </source>
</evidence>
<dbReference type="SUPFAM" id="SSF109604">
    <property type="entry name" value="HD-domain/PDEase-like"/>
    <property type="match status" value="1"/>
</dbReference>
<dbReference type="InterPro" id="IPR006675">
    <property type="entry name" value="HDIG_dom"/>
</dbReference>
<dbReference type="Pfam" id="PF08668">
    <property type="entry name" value="HDOD"/>
    <property type="match status" value="1"/>
</dbReference>
<dbReference type="Proteomes" id="UP000077628">
    <property type="component" value="Unassembled WGS sequence"/>
</dbReference>
<organism evidence="2 3">
    <name type="scientific">Methylomonas koyamae</name>
    <dbReference type="NCBI Taxonomy" id="702114"/>
    <lineage>
        <taxon>Bacteria</taxon>
        <taxon>Pseudomonadati</taxon>
        <taxon>Pseudomonadota</taxon>
        <taxon>Gammaproteobacteria</taxon>
        <taxon>Methylococcales</taxon>
        <taxon>Methylococcaceae</taxon>
        <taxon>Methylomonas</taxon>
    </lineage>
</organism>
<dbReference type="PANTHER" id="PTHR33525:SF3">
    <property type="entry name" value="RIBONUCLEASE Y"/>
    <property type="match status" value="1"/>
</dbReference>
<gene>
    <name evidence="2" type="ORF">A1355_02590</name>
</gene>
<reference evidence="3" key="1">
    <citation type="submission" date="2016-03" db="EMBL/GenBank/DDBJ databases">
        <authorList>
            <person name="Heylen K."/>
            <person name="De Vos P."/>
            <person name="Vekeman B."/>
        </authorList>
    </citation>
    <scope>NUCLEOTIDE SEQUENCE [LARGE SCALE GENOMIC DNA]</scope>
    <source>
        <strain evidence="3">R-45383</strain>
    </source>
</reference>
<feature type="domain" description="HDOD" evidence="1">
    <location>
        <begin position="21"/>
        <end position="214"/>
    </location>
</feature>
<name>A0A177NUX4_9GAMM</name>
<dbReference type="EMBL" id="LUUK01000100">
    <property type="protein sequence ID" value="OAI21384.1"/>
    <property type="molecule type" value="Genomic_DNA"/>
</dbReference>
<dbReference type="CDD" id="cd00077">
    <property type="entry name" value="HDc"/>
    <property type="match status" value="1"/>
</dbReference>
<dbReference type="AlphaFoldDB" id="A0A177NUX4"/>
<evidence type="ECO:0000313" key="2">
    <source>
        <dbReference type="EMBL" id="OAI21384.1"/>
    </source>
</evidence>
<comment type="caution">
    <text evidence="2">The sequence shown here is derived from an EMBL/GenBank/DDBJ whole genome shotgun (WGS) entry which is preliminary data.</text>
</comment>
<proteinExistence type="predicted"/>